<dbReference type="AlphaFoldDB" id="A0A9P3FW63"/>
<dbReference type="Pfam" id="PF12138">
    <property type="entry name" value="Spherulin4"/>
    <property type="match status" value="1"/>
</dbReference>
<proteinExistence type="predicted"/>
<dbReference type="InterPro" id="IPR021986">
    <property type="entry name" value="Spherulin4"/>
</dbReference>
<dbReference type="PANTHER" id="PTHR35040:SF9">
    <property type="entry name" value="4-LIKE CELL SURFACE PROTEIN, PUTATIVE (AFU_ORTHOLOGUE AFUA_4G14080)-RELATED"/>
    <property type="match status" value="1"/>
</dbReference>
<dbReference type="OrthoDB" id="5342184at2759"/>
<reference evidence="1 2" key="1">
    <citation type="submission" date="2021-08" db="EMBL/GenBank/DDBJ databases">
        <title>Draft Genome Sequence of Phanerochaete sordida strain YK-624.</title>
        <authorList>
            <person name="Mori T."/>
            <person name="Dohra H."/>
            <person name="Suzuki T."/>
            <person name="Kawagishi H."/>
            <person name="Hirai H."/>
        </authorList>
    </citation>
    <scope>NUCLEOTIDE SEQUENCE [LARGE SCALE GENOMIC DNA]</scope>
    <source>
        <strain evidence="1 2">YK-624</strain>
    </source>
</reference>
<evidence type="ECO:0000313" key="2">
    <source>
        <dbReference type="Proteomes" id="UP000703269"/>
    </source>
</evidence>
<keyword evidence="2" id="KW-1185">Reference proteome</keyword>
<organism evidence="1 2">
    <name type="scientific">Phanerochaete sordida</name>
    <dbReference type="NCBI Taxonomy" id="48140"/>
    <lineage>
        <taxon>Eukaryota</taxon>
        <taxon>Fungi</taxon>
        <taxon>Dikarya</taxon>
        <taxon>Basidiomycota</taxon>
        <taxon>Agaricomycotina</taxon>
        <taxon>Agaricomycetes</taxon>
        <taxon>Polyporales</taxon>
        <taxon>Phanerochaetaceae</taxon>
        <taxon>Phanerochaete</taxon>
    </lineage>
</organism>
<dbReference type="PANTHER" id="PTHR35040">
    <property type="match status" value="1"/>
</dbReference>
<protein>
    <submittedName>
        <fullName evidence="1">Spherulin-4</fullName>
    </submittedName>
</protein>
<name>A0A9P3FW63_9APHY</name>
<sequence length="251" mass="25747">MAAVAGTGILVPLYIYPGDAPTCSAWQPLLNAIHANPFVPFTVIVNPDSGPGGAPGAQPDASYQGCVPLLAAHANVRTVGYVPTHYGARSAADVDADIGAYAGWDAAYAPEGIFFDEVEPTSEFLALYTSFAGTARASFAGGDGLVFLNPGASVQDDGFFAIADQIVTAEDYYSDFSPSQLSLRSSSPASKQAVILHDAPSSPPTSLLSQLVSDGIGSLYISDDTQANNGNPYDSFPSDLSSLAAALGADS</sequence>
<comment type="caution">
    <text evidence="1">The sequence shown here is derived from an EMBL/GenBank/DDBJ whole genome shotgun (WGS) entry which is preliminary data.</text>
</comment>
<gene>
    <name evidence="1" type="ORF">PsYK624_002740</name>
</gene>
<dbReference type="EMBL" id="BPQB01000001">
    <property type="protein sequence ID" value="GJE84198.1"/>
    <property type="molecule type" value="Genomic_DNA"/>
</dbReference>
<evidence type="ECO:0000313" key="1">
    <source>
        <dbReference type="EMBL" id="GJE84198.1"/>
    </source>
</evidence>
<dbReference type="Proteomes" id="UP000703269">
    <property type="component" value="Unassembled WGS sequence"/>
</dbReference>
<accession>A0A9P3FW63</accession>